<proteinExistence type="predicted"/>
<gene>
    <name evidence="1" type="ORF">KUDE01_009745</name>
</gene>
<comment type="caution">
    <text evidence="1">The sequence shown here is derived from an EMBL/GenBank/DDBJ whole genome shotgun (WGS) entry which is preliminary data.</text>
</comment>
<feature type="non-terminal residue" evidence="1">
    <location>
        <position position="1"/>
    </location>
</feature>
<evidence type="ECO:0000313" key="2">
    <source>
        <dbReference type="Proteomes" id="UP001228049"/>
    </source>
</evidence>
<organism evidence="1 2">
    <name type="scientific">Dissostichus eleginoides</name>
    <name type="common">Patagonian toothfish</name>
    <name type="synonym">Dissostichus amissus</name>
    <dbReference type="NCBI Taxonomy" id="100907"/>
    <lineage>
        <taxon>Eukaryota</taxon>
        <taxon>Metazoa</taxon>
        <taxon>Chordata</taxon>
        <taxon>Craniata</taxon>
        <taxon>Vertebrata</taxon>
        <taxon>Euteleostomi</taxon>
        <taxon>Actinopterygii</taxon>
        <taxon>Neopterygii</taxon>
        <taxon>Teleostei</taxon>
        <taxon>Neoteleostei</taxon>
        <taxon>Acanthomorphata</taxon>
        <taxon>Eupercaria</taxon>
        <taxon>Perciformes</taxon>
        <taxon>Notothenioidei</taxon>
        <taxon>Nototheniidae</taxon>
        <taxon>Dissostichus</taxon>
    </lineage>
</organism>
<feature type="non-terminal residue" evidence="1">
    <location>
        <position position="145"/>
    </location>
</feature>
<dbReference type="Proteomes" id="UP001228049">
    <property type="component" value="Unassembled WGS sequence"/>
</dbReference>
<dbReference type="EMBL" id="JASDAP010000015">
    <property type="protein sequence ID" value="KAK1890914.1"/>
    <property type="molecule type" value="Genomic_DNA"/>
</dbReference>
<reference evidence="1" key="1">
    <citation type="submission" date="2023-04" db="EMBL/GenBank/DDBJ databases">
        <title>Chromosome-level genome of Chaenocephalus aceratus.</title>
        <authorList>
            <person name="Park H."/>
        </authorList>
    </citation>
    <scope>NUCLEOTIDE SEQUENCE</scope>
    <source>
        <strain evidence="1">DE</strain>
        <tissue evidence="1">Muscle</tissue>
    </source>
</reference>
<accession>A0AAD9F6P8</accession>
<dbReference type="AlphaFoldDB" id="A0AAD9F6P8"/>
<name>A0AAD9F6P8_DISEL</name>
<sequence length="145" mass="16004">ITIAPPRESSQFKGSVAWKCAQHPGSRRPRTPAGRRVLRAWACLDQGLNFSSEDEEKVYGTLPVQNGKRMPGCRSLPKDPLARHISRWATTMGESPALQESTLYFSSTSPSSPPGIIPSGGLSRHQAPNIGEWRVLWRNELLATK</sequence>
<keyword evidence="2" id="KW-1185">Reference proteome</keyword>
<protein>
    <submittedName>
        <fullName evidence="1">Nuclear receptor coactivator 3</fullName>
    </submittedName>
</protein>
<keyword evidence="1" id="KW-0675">Receptor</keyword>
<evidence type="ECO:0000313" key="1">
    <source>
        <dbReference type="EMBL" id="KAK1890914.1"/>
    </source>
</evidence>